<name>A0A0R0LY56_9MICR</name>
<comment type="caution">
    <text evidence="3">The sequence shown here is derived from an EMBL/GenBank/DDBJ whole genome shotgun (WGS) entry which is preliminary data.</text>
</comment>
<dbReference type="Proteomes" id="UP000051530">
    <property type="component" value="Unassembled WGS sequence"/>
</dbReference>
<gene>
    <name evidence="3" type="ORF">M153_4020002670</name>
</gene>
<evidence type="ECO:0000313" key="3">
    <source>
        <dbReference type="EMBL" id="KRH94056.1"/>
    </source>
</evidence>
<evidence type="ECO:0000256" key="1">
    <source>
        <dbReference type="SAM" id="MobiDB-lite"/>
    </source>
</evidence>
<feature type="compositionally biased region" description="Acidic residues" evidence="1">
    <location>
        <begin position="256"/>
        <end position="273"/>
    </location>
</feature>
<reference evidence="3 4" key="1">
    <citation type="submission" date="2015-07" db="EMBL/GenBank/DDBJ databases">
        <title>The genome of Pseudoloma neurophilia, a relevant intracellular parasite of the zebrafish.</title>
        <authorList>
            <person name="Ndikumana S."/>
            <person name="Pelin A."/>
            <person name="Sanders J."/>
            <person name="Corradi N."/>
        </authorList>
    </citation>
    <scope>NUCLEOTIDE SEQUENCE [LARGE SCALE GENOMIC DNA]</scope>
    <source>
        <strain evidence="3 4">MK1</strain>
    </source>
</reference>
<dbReference type="OrthoDB" id="2195547at2759"/>
<dbReference type="AlphaFoldDB" id="A0A0R0LY56"/>
<evidence type="ECO:0000256" key="2">
    <source>
        <dbReference type="SAM" id="Phobius"/>
    </source>
</evidence>
<organism evidence="3 4">
    <name type="scientific">Pseudoloma neurophilia</name>
    <dbReference type="NCBI Taxonomy" id="146866"/>
    <lineage>
        <taxon>Eukaryota</taxon>
        <taxon>Fungi</taxon>
        <taxon>Fungi incertae sedis</taxon>
        <taxon>Microsporidia</taxon>
        <taxon>Pseudoloma</taxon>
    </lineage>
</organism>
<feature type="transmembrane region" description="Helical" evidence="2">
    <location>
        <begin position="70"/>
        <end position="90"/>
    </location>
</feature>
<keyword evidence="4" id="KW-1185">Reference proteome</keyword>
<evidence type="ECO:0000313" key="4">
    <source>
        <dbReference type="Proteomes" id="UP000051530"/>
    </source>
</evidence>
<proteinExistence type="predicted"/>
<accession>A0A0R0LY56</accession>
<feature type="region of interest" description="Disordered" evidence="1">
    <location>
        <begin position="256"/>
        <end position="302"/>
    </location>
</feature>
<dbReference type="VEuPathDB" id="MicrosporidiaDB:M153_4020002670"/>
<keyword evidence="2" id="KW-0472">Membrane</keyword>
<sequence>MLHYHSDIKDMPFIEFISKLVPFIIVSNCLKIMRNISIQRETSDLRKLIFPTIIEFFLPPLVANLIYKQFILNNMVLTSVACAILSFPVFNRLPVLLFWTTKFGKIGTILFLRALRDNKQPISHITMWPVLSDFIGIFISKIFAGEKDFEVSEQTFLGIMLKTSIIYLSRTLKLNDSQLLLAVVLVEIGMFSYDRLSNTNDSETKQNVKSLLHIFNMHKKSNENQKGHVKKPSKKKTLEKIKTDTVILAEKVEEPEIDDPFETDTIQIDESENTVDFKNTKRRGRPKKNSTVASKKSSKKKT</sequence>
<dbReference type="EMBL" id="LGUB01000145">
    <property type="protein sequence ID" value="KRH94056.1"/>
    <property type="molecule type" value="Genomic_DNA"/>
</dbReference>
<keyword evidence="2" id="KW-0812">Transmembrane</keyword>
<protein>
    <submittedName>
        <fullName evidence="3">Putative transporter</fullName>
    </submittedName>
</protein>
<keyword evidence="2" id="KW-1133">Transmembrane helix</keyword>
<feature type="transmembrane region" description="Helical" evidence="2">
    <location>
        <begin position="12"/>
        <end position="30"/>
    </location>
</feature>